<name>A0A0A9Z7H3_LYGHE</name>
<evidence type="ECO:0000313" key="7">
    <source>
        <dbReference type="EMBL" id="JAG58184.1"/>
    </source>
</evidence>
<evidence type="ECO:0000256" key="3">
    <source>
        <dbReference type="ARBA" id="ARBA00023134"/>
    </source>
</evidence>
<keyword evidence="3" id="KW-0342">GTP-binding</keyword>
<organism evidence="6">
    <name type="scientific">Lygus hesperus</name>
    <name type="common">Western plant bug</name>
    <dbReference type="NCBI Taxonomy" id="30085"/>
    <lineage>
        <taxon>Eukaryota</taxon>
        <taxon>Metazoa</taxon>
        <taxon>Ecdysozoa</taxon>
        <taxon>Arthropoda</taxon>
        <taxon>Hexapoda</taxon>
        <taxon>Insecta</taxon>
        <taxon>Pterygota</taxon>
        <taxon>Neoptera</taxon>
        <taxon>Paraneoptera</taxon>
        <taxon>Hemiptera</taxon>
        <taxon>Heteroptera</taxon>
        <taxon>Panheteroptera</taxon>
        <taxon>Cimicomorpha</taxon>
        <taxon>Miridae</taxon>
        <taxon>Mirini</taxon>
        <taxon>Lygus</taxon>
    </lineage>
</organism>
<evidence type="ECO:0000256" key="2">
    <source>
        <dbReference type="ARBA" id="ARBA00022801"/>
    </source>
</evidence>
<proteinExistence type="inferred from homology"/>
<dbReference type="PANTHER" id="PTHR10751">
    <property type="entry name" value="GUANYLATE BINDING PROTEIN"/>
    <property type="match status" value="1"/>
</dbReference>
<dbReference type="GO" id="GO:0005525">
    <property type="term" value="F:GTP binding"/>
    <property type="evidence" value="ECO:0007669"/>
    <property type="project" value="UniProtKB-KW"/>
</dbReference>
<evidence type="ECO:0000256" key="1">
    <source>
        <dbReference type="ARBA" id="ARBA00022741"/>
    </source>
</evidence>
<reference evidence="7" key="3">
    <citation type="submission" date="2014-09" db="EMBL/GenBank/DDBJ databases">
        <authorList>
            <person name="Magalhaes I.L.F."/>
            <person name="Oliveira U."/>
            <person name="Santos F.R."/>
            <person name="Vidigal T.H.D.A."/>
            <person name="Brescovit A.D."/>
            <person name="Santos A.J."/>
        </authorList>
    </citation>
    <scope>NUCLEOTIDE SEQUENCE</scope>
</reference>
<keyword evidence="1" id="KW-0547">Nucleotide-binding</keyword>
<sequence>MGGSWDAIDQELPVTLIQVNKAASDGSSTKKRFEFNEKVEKLFSASDVSDLKIAVISVAGIMRAGKSFLMSFLLRYATYMYYKPEARPEKPVEEMWMGDDDTELCGGFKWRHAVKRQTNGILMWPNLFKCTLQNGETVCIMILDTQGTHDGETTSSLWSSVFALSTLISSLQMYNVMRVIGEEQLQNLELHCGYGKLISEFSAGESSYQNLMFVVRDFKYGMEYPFGIGGGESYLQDQVVDLSSYTKQSQAVRHNIMGSFEQLSCCVLPDPGIRVMEQRDFNGKMREIDKRFRDVVKTFVPMVLTPENLVLKKVQGQLVTTRQLFDYIRVWVDRMNEANFPKPNSLLKSSVINDHIRSMEGAFEIYHTKMEAIMCTNGCYMDSAKLETIHLSAFDSAMMQFFTTPMLGRGGEMTEVYQKKLEGYMNEKYQEYCDLNTARVEILENAIRTPITVFICIAFCTVFEWLGFTNAHWIKLVFYAALLQWLKDVFIGGIKRLREIY</sequence>
<dbReference type="Gene3D" id="1.20.58.420">
    <property type="entry name" value="AHSP"/>
    <property type="match status" value="1"/>
</dbReference>
<dbReference type="InterPro" id="IPR030386">
    <property type="entry name" value="G_GB1_RHD3_dom"/>
</dbReference>
<protein>
    <submittedName>
        <fullName evidence="6">Atlastin-2</fullName>
    </submittedName>
</protein>
<comment type="similarity">
    <text evidence="4">Belongs to the TRAFAC class dynamin-like GTPase superfamily. GB1/RHD3 GTPase family.</text>
</comment>
<dbReference type="AlphaFoldDB" id="A0A0A9Z7H3"/>
<dbReference type="InterPro" id="IPR036543">
    <property type="entry name" value="Guanylate-bd_C_sf"/>
</dbReference>
<dbReference type="Gene3D" id="3.40.50.300">
    <property type="entry name" value="P-loop containing nucleotide triphosphate hydrolases"/>
    <property type="match status" value="1"/>
</dbReference>
<gene>
    <name evidence="6" type="primary">Atl2_0</name>
    <name evidence="6" type="ORF">CM83_7916</name>
</gene>
<dbReference type="Pfam" id="PF02263">
    <property type="entry name" value="GBP"/>
    <property type="match status" value="1"/>
</dbReference>
<dbReference type="SUPFAM" id="SSF48340">
    <property type="entry name" value="Interferon-induced guanylate-binding protein 1 (GBP1), C-terminal domain"/>
    <property type="match status" value="1"/>
</dbReference>
<feature type="domain" description="GB1/RHD3-type G" evidence="5">
    <location>
        <begin position="50"/>
        <end position="308"/>
    </location>
</feature>
<accession>A0A0A9Z7H3</accession>
<dbReference type="InterPro" id="IPR015894">
    <property type="entry name" value="Guanylate-bd_N"/>
</dbReference>
<keyword evidence="2" id="KW-0378">Hydrolase</keyword>
<dbReference type="GO" id="GO:0003924">
    <property type="term" value="F:GTPase activity"/>
    <property type="evidence" value="ECO:0007669"/>
    <property type="project" value="InterPro"/>
</dbReference>
<dbReference type="EMBL" id="GBHO01002437">
    <property type="protein sequence ID" value="JAG41167.1"/>
    <property type="molecule type" value="Transcribed_RNA"/>
</dbReference>
<evidence type="ECO:0000256" key="4">
    <source>
        <dbReference type="PROSITE-ProRule" id="PRU01052"/>
    </source>
</evidence>
<dbReference type="InterPro" id="IPR027417">
    <property type="entry name" value="P-loop_NTPase"/>
</dbReference>
<reference evidence="6" key="2">
    <citation type="submission" date="2014-07" db="EMBL/GenBank/DDBJ databases">
        <authorList>
            <person name="Hull J."/>
        </authorList>
    </citation>
    <scope>NUCLEOTIDE SEQUENCE</scope>
</reference>
<dbReference type="PROSITE" id="PS51715">
    <property type="entry name" value="G_GB1_RHD3"/>
    <property type="match status" value="1"/>
</dbReference>
<dbReference type="SUPFAM" id="SSF52540">
    <property type="entry name" value="P-loop containing nucleoside triphosphate hydrolases"/>
    <property type="match status" value="1"/>
</dbReference>
<reference evidence="6" key="1">
    <citation type="journal article" date="2014" name="PLoS ONE">
        <title>Transcriptome-Based Identification of ABC Transporters in the Western Tarnished Plant Bug Lygus hesperus.</title>
        <authorList>
            <person name="Hull J.J."/>
            <person name="Chaney K."/>
            <person name="Geib S.M."/>
            <person name="Fabrick J.A."/>
            <person name="Brent C.S."/>
            <person name="Walsh D."/>
            <person name="Lavine L.C."/>
        </authorList>
    </citation>
    <scope>NUCLEOTIDE SEQUENCE</scope>
</reference>
<evidence type="ECO:0000313" key="6">
    <source>
        <dbReference type="EMBL" id="JAG41167.1"/>
    </source>
</evidence>
<dbReference type="EMBL" id="GBRD01007637">
    <property type="protein sequence ID" value="JAG58184.1"/>
    <property type="molecule type" value="Transcribed_RNA"/>
</dbReference>
<evidence type="ECO:0000259" key="5">
    <source>
        <dbReference type="PROSITE" id="PS51715"/>
    </source>
</evidence>